<proteinExistence type="predicted"/>
<reference evidence="1 2" key="1">
    <citation type="journal article" date="2015" name="Nature">
        <title>rRNA introns, odd ribosomes, and small enigmatic genomes across a large radiation of phyla.</title>
        <authorList>
            <person name="Brown C.T."/>
            <person name="Hug L.A."/>
            <person name="Thomas B.C."/>
            <person name="Sharon I."/>
            <person name="Castelle C.J."/>
            <person name="Singh A."/>
            <person name="Wilkins M.J."/>
            <person name="Williams K.H."/>
            <person name="Banfield J.F."/>
        </authorList>
    </citation>
    <scope>NUCLEOTIDE SEQUENCE [LARGE SCALE GENOMIC DNA]</scope>
</reference>
<protein>
    <submittedName>
        <fullName evidence="1">Methyltransferase FkbM</fullName>
    </submittedName>
</protein>
<comment type="caution">
    <text evidence="1">The sequence shown here is derived from an EMBL/GenBank/DDBJ whole genome shotgun (WGS) entry which is preliminary data.</text>
</comment>
<dbReference type="EMBL" id="LBWL01000018">
    <property type="protein sequence ID" value="KKR07948.1"/>
    <property type="molecule type" value="Genomic_DNA"/>
</dbReference>
<organism evidence="1 2">
    <name type="scientific">Candidatus Yanofskybacteria bacterium GW2011_GWD1_39_16</name>
    <dbReference type="NCBI Taxonomy" id="1619030"/>
    <lineage>
        <taxon>Bacteria</taxon>
        <taxon>Candidatus Yanofskyibacteriota</taxon>
    </lineage>
</organism>
<accession>A0A837HU46</accession>
<dbReference type="GO" id="GO:0008168">
    <property type="term" value="F:methyltransferase activity"/>
    <property type="evidence" value="ECO:0007669"/>
    <property type="project" value="UniProtKB-KW"/>
</dbReference>
<dbReference type="Proteomes" id="UP000033996">
    <property type="component" value="Unassembled WGS sequence"/>
</dbReference>
<dbReference type="InterPro" id="IPR029044">
    <property type="entry name" value="Nucleotide-diphossugar_trans"/>
</dbReference>
<dbReference type="AlphaFoldDB" id="A0A837HU46"/>
<evidence type="ECO:0000313" key="2">
    <source>
        <dbReference type="Proteomes" id="UP000033996"/>
    </source>
</evidence>
<dbReference type="Gene3D" id="3.90.550.10">
    <property type="entry name" value="Spore Coat Polysaccharide Biosynthesis Protein SpsA, Chain A"/>
    <property type="match status" value="1"/>
</dbReference>
<name>A0A837HU46_9BACT</name>
<gene>
    <name evidence="1" type="ORF">UT35_C0018G0001</name>
</gene>
<dbReference type="SUPFAM" id="SSF53448">
    <property type="entry name" value="Nucleotide-diphospho-sugar transferases"/>
    <property type="match status" value="1"/>
</dbReference>
<keyword evidence="1" id="KW-0489">Methyltransferase</keyword>
<evidence type="ECO:0000313" key="1">
    <source>
        <dbReference type="EMBL" id="KKR07948.1"/>
    </source>
</evidence>
<sequence>MSEFVVPVVFIVFNRPEQTGKVFAAIRRVQPHHLLIISDGARDNDDNEKCRRVRDIVANIDWDCKVERRYSEINLGCKKNISTGLDWVFSKVEEAIILEDDCLPDTSFFSFCAELLEKYRNDPRVMQICGYNFASKNNVLYDESYLFSRIGMIWGWATWKRAWQHYDVNISTWPKVKRSGKLKNILGDEAIVNHYNHLFDNYYAQKIDSWDSQWFLACWLNNGLSAISCNNLIQNIGFDPKNAHKTADPNDPRAHIPVKPTSFPLIHPSRMIVDPKYDAYIFRYQLSINHSLKQRLLWFLKKKMPILHTLLKRLK</sequence>
<dbReference type="GO" id="GO:0032259">
    <property type="term" value="P:methylation"/>
    <property type="evidence" value="ECO:0007669"/>
    <property type="project" value="UniProtKB-KW"/>
</dbReference>
<keyword evidence="1" id="KW-0808">Transferase</keyword>